<dbReference type="PROSITE" id="PS00028">
    <property type="entry name" value="ZINC_FINGER_C2H2_1"/>
    <property type="match status" value="1"/>
</dbReference>
<evidence type="ECO:0000313" key="5">
    <source>
        <dbReference type="Proteomes" id="UP000800041"/>
    </source>
</evidence>
<dbReference type="AlphaFoldDB" id="A0A6G1HI78"/>
<dbReference type="EMBL" id="ML977137">
    <property type="protein sequence ID" value="KAF1992648.1"/>
    <property type="molecule type" value="Genomic_DNA"/>
</dbReference>
<feature type="region of interest" description="Disordered" evidence="2">
    <location>
        <begin position="381"/>
        <end position="548"/>
    </location>
</feature>
<keyword evidence="1" id="KW-0863">Zinc-finger</keyword>
<dbReference type="Gene3D" id="3.30.160.60">
    <property type="entry name" value="Classic Zinc Finger"/>
    <property type="match status" value="1"/>
</dbReference>
<keyword evidence="5" id="KW-1185">Reference proteome</keyword>
<dbReference type="Proteomes" id="UP000800041">
    <property type="component" value="Unassembled WGS sequence"/>
</dbReference>
<keyword evidence="1" id="KW-0862">Zinc</keyword>
<proteinExistence type="predicted"/>
<dbReference type="Gene3D" id="2.40.70.10">
    <property type="entry name" value="Acid Proteases"/>
    <property type="match status" value="1"/>
</dbReference>
<evidence type="ECO:0000313" key="4">
    <source>
        <dbReference type="EMBL" id="KAF1992648.1"/>
    </source>
</evidence>
<feature type="compositionally biased region" description="Acidic residues" evidence="2">
    <location>
        <begin position="536"/>
        <end position="547"/>
    </location>
</feature>
<feature type="region of interest" description="Disordered" evidence="2">
    <location>
        <begin position="1"/>
        <end position="31"/>
    </location>
</feature>
<sequence>MNGNGNVPPNPPPPSPPPPPPPGAPGGFTQDQIAAIAAVVRHEFDALRREQQAFRDRPATPQNDNNSRQDERRDQNQNNWRDERRQQRLTSFDDRRGGDNHANADQQSFYSEDFKEDGRRSQRDGRSFGASPIPRHGNRREFSNGRNWQEDHKDIFERGRQQRNWQQWGPPPGFWGNERPPPPERFNREEVGMFDPSLSVEDYGEGNIVDKAGKMYFRDVYAFIDSFITYATIKSPELVRANLYTCLRGSAQTWHMSALTQDRRDWLREGPGLSHWKEALIEKFRPHMASAQRELEKTTFGLEQLHSGVTSSDFVLKVVRLARDSGVKNTNAQLSMVWNKLWPKFRRDVQRPAYNMRCDEFIDAIESARTVWEDIYPKKSKYSSMRDDNDSSSRRGDNDRRQRGNRYRDDDRDDRRTNNSQNRLKDNGRSKYQDRKDDRRNGDDSKSSRADPKSKEDSKDDRSKYDRKDNKDNKVSYGNYGKKSEDKGKNKFDNRADVKAYYADASDANSDSPPSPPVSEKADSDDQESSPRSFLDVEDDSESDSSDSDAFVGFVDTLPSALKPLAIRPPQIRLSDVCPIIEPTPLAYNCTICNDSFSSNTVLHRHIAAQHSSYDSSSAPLRRINKVTVPANAQIVDSTAPPHAVEGYGFLSWRFITVGVRYTPDGVDYNQKLDSGCTMSVMDREHLQSIAPSAVIIPLDNGPYIRGIGRKRYRSTQYTLLDFYIPGFIDGVPHLAHFQREIHIVEDLGVEFLLGMDVIGPEGFLIDIKNERLIVQNCQNVVAPITIQPKKFHKVRRSVVATSAVTIPPFARLPVPIKMRKGIPDTNDYEFIPELPQALVDKGVSAYNLMADANFEVVILRNDTDQPVTVGRNTRLGTIQTADVEGCFRVDSELHALAAIDQDVVAGLLDKETRLQNGITVYGNEEAVERITRLTEEFPELWTDRGTTIKVPPDQHMTVPLKDGWQDLKLP</sequence>
<protein>
    <recommendedName>
        <fullName evidence="3">C2H2-type domain-containing protein</fullName>
    </recommendedName>
</protein>
<organism evidence="4 5">
    <name type="scientific">Aulographum hederae CBS 113979</name>
    <dbReference type="NCBI Taxonomy" id="1176131"/>
    <lineage>
        <taxon>Eukaryota</taxon>
        <taxon>Fungi</taxon>
        <taxon>Dikarya</taxon>
        <taxon>Ascomycota</taxon>
        <taxon>Pezizomycotina</taxon>
        <taxon>Dothideomycetes</taxon>
        <taxon>Pleosporomycetidae</taxon>
        <taxon>Aulographales</taxon>
        <taxon>Aulographaceae</taxon>
    </lineage>
</organism>
<dbReference type="InterPro" id="IPR021109">
    <property type="entry name" value="Peptidase_aspartic_dom_sf"/>
</dbReference>
<dbReference type="InterPro" id="IPR013087">
    <property type="entry name" value="Znf_C2H2_type"/>
</dbReference>
<dbReference type="GO" id="GO:0008270">
    <property type="term" value="F:zinc ion binding"/>
    <property type="evidence" value="ECO:0007669"/>
    <property type="project" value="UniProtKB-KW"/>
</dbReference>
<feature type="region of interest" description="Disordered" evidence="2">
    <location>
        <begin position="161"/>
        <end position="187"/>
    </location>
</feature>
<feature type="compositionally biased region" description="Basic and acidic residues" evidence="2">
    <location>
        <begin position="47"/>
        <end position="58"/>
    </location>
</feature>
<dbReference type="OrthoDB" id="5423428at2759"/>
<feature type="compositionally biased region" description="Pro residues" evidence="2">
    <location>
        <begin position="8"/>
        <end position="24"/>
    </location>
</feature>
<dbReference type="PROSITE" id="PS50157">
    <property type="entry name" value="ZINC_FINGER_C2H2_2"/>
    <property type="match status" value="1"/>
</dbReference>
<name>A0A6G1HI78_9PEZI</name>
<accession>A0A6G1HI78</accession>
<feature type="compositionally biased region" description="Pro residues" evidence="2">
    <location>
        <begin position="169"/>
        <end position="180"/>
    </location>
</feature>
<feature type="compositionally biased region" description="Basic and acidic residues" evidence="2">
    <location>
        <begin position="112"/>
        <end position="126"/>
    </location>
</feature>
<feature type="compositionally biased region" description="Basic and acidic residues" evidence="2">
    <location>
        <begin position="482"/>
        <end position="498"/>
    </location>
</feature>
<feature type="non-terminal residue" evidence="4">
    <location>
        <position position="971"/>
    </location>
</feature>
<feature type="domain" description="C2H2-type" evidence="3">
    <location>
        <begin position="588"/>
        <end position="616"/>
    </location>
</feature>
<feature type="compositionally biased region" description="Low complexity" evidence="2">
    <location>
        <begin position="500"/>
        <end position="512"/>
    </location>
</feature>
<feature type="compositionally biased region" description="Basic and acidic residues" evidence="2">
    <location>
        <begin position="384"/>
        <end position="474"/>
    </location>
</feature>
<feature type="region of interest" description="Disordered" evidence="2">
    <location>
        <begin position="47"/>
        <end position="147"/>
    </location>
</feature>
<gene>
    <name evidence="4" type="ORF">K402DRAFT_416287</name>
</gene>
<reference evidence="4" key="1">
    <citation type="journal article" date="2020" name="Stud. Mycol.">
        <title>101 Dothideomycetes genomes: a test case for predicting lifestyles and emergence of pathogens.</title>
        <authorList>
            <person name="Haridas S."/>
            <person name="Albert R."/>
            <person name="Binder M."/>
            <person name="Bloem J."/>
            <person name="Labutti K."/>
            <person name="Salamov A."/>
            <person name="Andreopoulos B."/>
            <person name="Baker S."/>
            <person name="Barry K."/>
            <person name="Bills G."/>
            <person name="Bluhm B."/>
            <person name="Cannon C."/>
            <person name="Castanera R."/>
            <person name="Culley D."/>
            <person name="Daum C."/>
            <person name="Ezra D."/>
            <person name="Gonzalez J."/>
            <person name="Henrissat B."/>
            <person name="Kuo A."/>
            <person name="Liang C."/>
            <person name="Lipzen A."/>
            <person name="Lutzoni F."/>
            <person name="Magnuson J."/>
            <person name="Mondo S."/>
            <person name="Nolan M."/>
            <person name="Ohm R."/>
            <person name="Pangilinan J."/>
            <person name="Park H.-J."/>
            <person name="Ramirez L."/>
            <person name="Alfaro M."/>
            <person name="Sun H."/>
            <person name="Tritt A."/>
            <person name="Yoshinaga Y."/>
            <person name="Zwiers L.-H."/>
            <person name="Turgeon B."/>
            <person name="Goodwin S."/>
            <person name="Spatafora J."/>
            <person name="Crous P."/>
            <person name="Grigoriev I."/>
        </authorList>
    </citation>
    <scope>NUCLEOTIDE SEQUENCE</scope>
    <source>
        <strain evidence="4">CBS 113979</strain>
    </source>
</reference>
<evidence type="ECO:0000259" key="3">
    <source>
        <dbReference type="PROSITE" id="PS50157"/>
    </source>
</evidence>
<evidence type="ECO:0000256" key="2">
    <source>
        <dbReference type="SAM" id="MobiDB-lite"/>
    </source>
</evidence>
<keyword evidence="1" id="KW-0479">Metal-binding</keyword>
<evidence type="ECO:0000256" key="1">
    <source>
        <dbReference type="PROSITE-ProRule" id="PRU00042"/>
    </source>
</evidence>
<feature type="compositionally biased region" description="Basic and acidic residues" evidence="2">
    <location>
        <begin position="67"/>
        <end position="99"/>
    </location>
</feature>